<accession>A0ABU8D9R1</accession>
<evidence type="ECO:0000313" key="2">
    <source>
        <dbReference type="Proteomes" id="UP001387215"/>
    </source>
</evidence>
<gene>
    <name evidence="1" type="ORF">V2J18_19425</name>
</gene>
<reference evidence="1 2" key="1">
    <citation type="submission" date="2024-02" db="EMBL/GenBank/DDBJ databases">
        <title>Lysobacter Genome Sequencing and Mining.</title>
        <authorList>
            <person name="Bierman J."/>
            <person name="Walker M.C."/>
        </authorList>
    </citation>
    <scope>NUCLEOTIDE SEQUENCE [LARGE SCALE GENOMIC DNA]</scope>
    <source>
        <strain evidence="1 2">PB6250</strain>
    </source>
</reference>
<comment type="caution">
    <text evidence="1">The sequence shown here is derived from an EMBL/GenBank/DDBJ whole genome shotgun (WGS) entry which is preliminary data.</text>
</comment>
<organism evidence="1 2">
    <name type="scientific">Lysobacter firmicutimachus</name>
    <dbReference type="NCBI Taxonomy" id="1792846"/>
    <lineage>
        <taxon>Bacteria</taxon>
        <taxon>Pseudomonadati</taxon>
        <taxon>Pseudomonadota</taxon>
        <taxon>Gammaproteobacteria</taxon>
        <taxon>Lysobacterales</taxon>
        <taxon>Lysobacteraceae</taxon>
        <taxon>Lysobacter</taxon>
    </lineage>
</organism>
<dbReference type="Proteomes" id="UP001387215">
    <property type="component" value="Unassembled WGS sequence"/>
</dbReference>
<dbReference type="RefSeq" id="WP_064747068.1">
    <property type="nucleotide sequence ID" value="NZ_JBANDL010000002.1"/>
</dbReference>
<sequence>MDENLHCLLHMELEGLFDPLRDAAAPPACVAPPAARPAGADLADTDLADTDLAEAVLARLRQPDMRATLERLATQLRLH</sequence>
<proteinExistence type="predicted"/>
<name>A0ABU8D9R1_9GAMM</name>
<dbReference type="EMBL" id="JBANDL010000002">
    <property type="protein sequence ID" value="MEI2456832.1"/>
    <property type="molecule type" value="Genomic_DNA"/>
</dbReference>
<protein>
    <submittedName>
        <fullName evidence="1">Uncharacterized protein</fullName>
    </submittedName>
</protein>
<evidence type="ECO:0000313" key="1">
    <source>
        <dbReference type="EMBL" id="MEI2456832.1"/>
    </source>
</evidence>
<keyword evidence="2" id="KW-1185">Reference proteome</keyword>